<keyword evidence="1" id="KW-1133">Transmembrane helix</keyword>
<name>A0A7S2TC15_PROMC</name>
<evidence type="ECO:0000256" key="1">
    <source>
        <dbReference type="SAM" id="Phobius"/>
    </source>
</evidence>
<dbReference type="AlphaFoldDB" id="A0A7S2TC15"/>
<protein>
    <submittedName>
        <fullName evidence="2">Uncharacterized protein</fullName>
    </submittedName>
</protein>
<evidence type="ECO:0000313" key="2">
    <source>
        <dbReference type="EMBL" id="CAD9723637.1"/>
    </source>
</evidence>
<organism evidence="2">
    <name type="scientific">Prorocentrum micans</name>
    <name type="common">Red tide dinoflagellate</name>
    <dbReference type="NCBI Taxonomy" id="2945"/>
    <lineage>
        <taxon>Eukaryota</taxon>
        <taxon>Sar</taxon>
        <taxon>Alveolata</taxon>
        <taxon>Dinophyceae</taxon>
        <taxon>Prorocentrales</taxon>
        <taxon>Prorocentraceae</taxon>
        <taxon>Prorocentrum</taxon>
    </lineage>
</organism>
<dbReference type="EMBL" id="HBHN01001887">
    <property type="protein sequence ID" value="CAD9723637.1"/>
    <property type="molecule type" value="Transcribed_RNA"/>
</dbReference>
<keyword evidence="1" id="KW-0472">Membrane</keyword>
<sequence>MATGCFNNTLLNGLKVFFFFFFFFCLRMLASVFEHVPPRKNQPQHKFTLCPPAMSAPWCRGQPFTPNVFARNAASEAKYSSLMLSSRPRAAQIFALSPPLSAKAFL</sequence>
<proteinExistence type="predicted"/>
<gene>
    <name evidence="2" type="ORF">PMIC02512_LOCUS649</name>
</gene>
<accession>A0A7S2TC15</accession>
<feature type="transmembrane region" description="Helical" evidence="1">
    <location>
        <begin position="16"/>
        <end position="36"/>
    </location>
</feature>
<keyword evidence="1" id="KW-0812">Transmembrane</keyword>
<reference evidence="2" key="1">
    <citation type="submission" date="2021-01" db="EMBL/GenBank/DDBJ databases">
        <authorList>
            <person name="Corre E."/>
            <person name="Pelletier E."/>
            <person name="Niang G."/>
            <person name="Scheremetjew M."/>
            <person name="Finn R."/>
            <person name="Kale V."/>
            <person name="Holt S."/>
            <person name="Cochrane G."/>
            <person name="Meng A."/>
            <person name="Brown T."/>
            <person name="Cohen L."/>
        </authorList>
    </citation>
    <scope>NUCLEOTIDE SEQUENCE</scope>
    <source>
        <strain evidence="2">CCCM 845</strain>
    </source>
</reference>